<dbReference type="InterPro" id="IPR007050">
    <property type="entry name" value="HTH_bacterioopsin"/>
</dbReference>
<dbReference type="OrthoDB" id="194721at2157"/>
<keyword evidence="2" id="KW-0804">Transcription</keyword>
<dbReference type="InterPro" id="IPR036388">
    <property type="entry name" value="WH-like_DNA-bd_sf"/>
</dbReference>
<dbReference type="PANTHER" id="PTHR34236:SF1">
    <property type="entry name" value="DIMETHYL SULFOXIDE REDUCTASE TRANSCRIPTIONAL ACTIVATOR"/>
    <property type="match status" value="1"/>
</dbReference>
<sequence length="235" mass="26088">MSATESAETLRLTLDVWHPGCWVLDVTTQVDVGFLGYAIYTREGGRASTHYTVYGDEQDAIEEGLSLVRAHPAVYSVSEMAHGYRNGHSPTPANTTRDLLIEHDGKTQISDAFTARGFVYGAPVDAFGETEHWTVLSNARRETIQSLLDEIRDERDATITVESITSASRAEGSNSLPLDRLSHRQREIFQLARNRGYYQHPKASTAGELAEELSITTSTFHEHLHKAEAKVLDLS</sequence>
<protein>
    <recommendedName>
        <fullName evidence="3">HTH bat-type domain-containing protein</fullName>
    </recommendedName>
</protein>
<dbReference type="Pfam" id="PF04967">
    <property type="entry name" value="HTH_10"/>
    <property type="match status" value="1"/>
</dbReference>
<evidence type="ECO:0000256" key="1">
    <source>
        <dbReference type="ARBA" id="ARBA00023015"/>
    </source>
</evidence>
<evidence type="ECO:0000313" key="4">
    <source>
        <dbReference type="EMBL" id="KTG10358.1"/>
    </source>
</evidence>
<accession>A0A0W1RAH8</accession>
<comment type="caution">
    <text evidence="4">The sequence shown here is derived from an EMBL/GenBank/DDBJ whole genome shotgun (WGS) entry which is preliminary data.</text>
</comment>
<gene>
    <name evidence="4" type="ORF">AUR64_12370</name>
</gene>
<dbReference type="Gene3D" id="1.10.10.10">
    <property type="entry name" value="Winged helix-like DNA-binding domain superfamily/Winged helix DNA-binding domain"/>
    <property type="match status" value="1"/>
</dbReference>
<dbReference type="Proteomes" id="UP000054387">
    <property type="component" value="Unassembled WGS sequence"/>
</dbReference>
<dbReference type="PANTHER" id="PTHR34236">
    <property type="entry name" value="DIMETHYL SULFOXIDE REDUCTASE TRANSCRIPTIONAL ACTIVATOR"/>
    <property type="match status" value="1"/>
</dbReference>
<evidence type="ECO:0000256" key="2">
    <source>
        <dbReference type="ARBA" id="ARBA00023163"/>
    </source>
</evidence>
<reference evidence="4 5" key="1">
    <citation type="submission" date="2015-12" db="EMBL/GenBank/DDBJ databases">
        <title>Haloprofundus marisrubri gen. nov., sp. nov., an extremely halophilic archaeon isolated from the Discovery deep brine-seawater interface in the Red Sea.</title>
        <authorList>
            <person name="Zhang G."/>
            <person name="Stingl U."/>
            <person name="Rashid M."/>
        </authorList>
    </citation>
    <scope>NUCLEOTIDE SEQUENCE [LARGE SCALE GENOMIC DNA]</scope>
    <source>
        <strain evidence="4 5">SB9</strain>
    </source>
</reference>
<dbReference type="AlphaFoldDB" id="A0A0W1RAH8"/>
<keyword evidence="5" id="KW-1185">Reference proteome</keyword>
<organism evidence="4 5">
    <name type="scientific">Haloprofundus marisrubri</name>
    <dbReference type="NCBI Taxonomy" id="1514971"/>
    <lineage>
        <taxon>Archaea</taxon>
        <taxon>Methanobacteriati</taxon>
        <taxon>Methanobacteriota</taxon>
        <taxon>Stenosarchaea group</taxon>
        <taxon>Halobacteria</taxon>
        <taxon>Halobacteriales</taxon>
        <taxon>Haloferacaceae</taxon>
        <taxon>Haloprofundus</taxon>
    </lineage>
</organism>
<proteinExistence type="predicted"/>
<evidence type="ECO:0000259" key="3">
    <source>
        <dbReference type="Pfam" id="PF04967"/>
    </source>
</evidence>
<keyword evidence="1" id="KW-0805">Transcription regulation</keyword>
<evidence type="ECO:0000313" key="5">
    <source>
        <dbReference type="Proteomes" id="UP000054387"/>
    </source>
</evidence>
<dbReference type="RefSeq" id="WP_058581711.1">
    <property type="nucleotide sequence ID" value="NZ_LOPU01000018.1"/>
</dbReference>
<feature type="domain" description="HTH bat-type" evidence="3">
    <location>
        <begin position="181"/>
        <end position="232"/>
    </location>
</feature>
<dbReference type="EMBL" id="LOPU01000018">
    <property type="protein sequence ID" value="KTG10358.1"/>
    <property type="molecule type" value="Genomic_DNA"/>
</dbReference>
<name>A0A0W1RAH8_9EURY</name>